<reference evidence="2 3" key="1">
    <citation type="submission" date="2018-11" db="EMBL/GenBank/DDBJ databases">
        <title>Genomic Encyclopedia of Type Strains, Phase IV (KMG-IV): sequencing the most valuable type-strain genomes for metagenomic binning, comparative biology and taxonomic classification.</title>
        <authorList>
            <person name="Goeker M."/>
        </authorList>
    </citation>
    <scope>NUCLEOTIDE SEQUENCE [LARGE SCALE GENOMIC DNA]</scope>
    <source>
        <strain evidence="2 3">DSM 21945</strain>
    </source>
</reference>
<feature type="transmembrane region" description="Helical" evidence="1">
    <location>
        <begin position="323"/>
        <end position="344"/>
    </location>
</feature>
<evidence type="ECO:0000256" key="1">
    <source>
        <dbReference type="SAM" id="Phobius"/>
    </source>
</evidence>
<name>A0A3N1P8R8_9GAMM</name>
<evidence type="ECO:0000313" key="2">
    <source>
        <dbReference type="EMBL" id="ROQ24943.1"/>
    </source>
</evidence>
<evidence type="ECO:0000313" key="3">
    <source>
        <dbReference type="Proteomes" id="UP000268033"/>
    </source>
</evidence>
<dbReference type="PANTHER" id="PTHR34219">
    <property type="entry name" value="IRON-REGULATED INNER MEMBRANE PROTEIN-RELATED"/>
    <property type="match status" value="1"/>
</dbReference>
<feature type="transmembrane region" description="Helical" evidence="1">
    <location>
        <begin position="12"/>
        <end position="32"/>
    </location>
</feature>
<keyword evidence="1" id="KW-1133">Transmembrane helix</keyword>
<dbReference type="Proteomes" id="UP000268033">
    <property type="component" value="Unassembled WGS sequence"/>
</dbReference>
<protein>
    <submittedName>
        <fullName evidence="2">Putative iron-regulated membrane protein</fullName>
    </submittedName>
</protein>
<feature type="transmembrane region" description="Helical" evidence="1">
    <location>
        <begin position="183"/>
        <end position="202"/>
    </location>
</feature>
<keyword evidence="1" id="KW-0472">Membrane</keyword>
<accession>A0A3N1P8R8</accession>
<gene>
    <name evidence="2" type="ORF">EDC28_106191</name>
</gene>
<sequence>MRRTLWKWHGWLGLTAALPLFIIALSGSLLVFKNELDGLLMPAVISSKGGPALDMNTLMHDAERQLNGYELLGWQPGEPGQNTLLYLSKMGSYVWQKTYIDPSTGLVTAPVKPVDHYLTDWLLSFHYTFVSGAVGIAVAGVTALLLLALSISGFILHRRFWKTFFTLRWGKSLRLFLSDGHKMLGIIGAPVFLILGFTGAWWNLDEFSHEIETHDDSAYIITQRYYNDKLDFDAILARAKTAIPGFVTTYIRLPDKSYPGIHLFGHPADAGPLRGSAGSIISFDDQTGALTGVMNAASLGALYQFKDSFKPLHFGTFGGLTTRVLWCLIGFFPCLMALSGFWMWRKRVKR</sequence>
<dbReference type="STRING" id="584787.GCA_001247655_04013"/>
<proteinExistence type="predicted"/>
<dbReference type="Pfam" id="PF03929">
    <property type="entry name" value="PepSY_TM"/>
    <property type="match status" value="1"/>
</dbReference>
<dbReference type="AlphaFoldDB" id="A0A3N1P8R8"/>
<comment type="caution">
    <text evidence="2">The sequence shown here is derived from an EMBL/GenBank/DDBJ whole genome shotgun (WGS) entry which is preliminary data.</text>
</comment>
<dbReference type="EMBL" id="RJUL01000006">
    <property type="protein sequence ID" value="ROQ24943.1"/>
    <property type="molecule type" value="Genomic_DNA"/>
</dbReference>
<dbReference type="PANTHER" id="PTHR34219:SF8">
    <property type="entry name" value="PEPSY DOMAIN-CONTAINING PROTEIN"/>
    <property type="match status" value="1"/>
</dbReference>
<keyword evidence="1" id="KW-0812">Transmembrane</keyword>
<feature type="transmembrane region" description="Helical" evidence="1">
    <location>
        <begin position="127"/>
        <end position="156"/>
    </location>
</feature>
<keyword evidence="3" id="KW-1185">Reference proteome</keyword>
<organism evidence="2 3">
    <name type="scientific">Gallaecimonas pentaromativorans</name>
    <dbReference type="NCBI Taxonomy" id="584787"/>
    <lineage>
        <taxon>Bacteria</taxon>
        <taxon>Pseudomonadati</taxon>
        <taxon>Pseudomonadota</taxon>
        <taxon>Gammaproteobacteria</taxon>
        <taxon>Enterobacterales</taxon>
        <taxon>Gallaecimonadaceae</taxon>
        <taxon>Gallaecimonas</taxon>
    </lineage>
</organism>
<dbReference type="InterPro" id="IPR005625">
    <property type="entry name" value="PepSY-ass_TM"/>
</dbReference>
<dbReference type="RefSeq" id="WP_123421829.1">
    <property type="nucleotide sequence ID" value="NZ_RJUL01000006.1"/>
</dbReference>